<comment type="caution">
    <text evidence="1">The sequence shown here is derived from an EMBL/GenBank/DDBJ whole genome shotgun (WGS) entry which is preliminary data.</text>
</comment>
<protein>
    <submittedName>
        <fullName evidence="1">Uncharacterized protein</fullName>
    </submittedName>
</protein>
<sequence length="134" mass="14921">MIQRWPAVITPSEPSRTLLLLSDDGRVNRADEREALVSHLWQEHMRAPFPAGLAGAERAGIDLVLLDADIAGCVSSWRNNGGSLDGERHRILHRRVTDLDRILPLLGAAEDPPYWRRLHQLARLASEAGPRPAK</sequence>
<gene>
    <name evidence="1" type="ORF">Smic_13950</name>
</gene>
<evidence type="ECO:0000313" key="2">
    <source>
        <dbReference type="Proteomes" id="UP000498740"/>
    </source>
</evidence>
<dbReference type="Proteomes" id="UP000498740">
    <property type="component" value="Unassembled WGS sequence"/>
</dbReference>
<name>A0A7J0CK92_STRMI</name>
<proteinExistence type="predicted"/>
<organism evidence="1 2">
    <name type="scientific">Streptomyces microflavus</name>
    <name type="common">Streptomyces lipmanii</name>
    <dbReference type="NCBI Taxonomy" id="1919"/>
    <lineage>
        <taxon>Bacteria</taxon>
        <taxon>Bacillati</taxon>
        <taxon>Actinomycetota</taxon>
        <taxon>Actinomycetes</taxon>
        <taxon>Kitasatosporales</taxon>
        <taxon>Streptomycetaceae</taxon>
        <taxon>Streptomyces</taxon>
    </lineage>
</organism>
<dbReference type="EMBL" id="BLWD01000001">
    <property type="protein sequence ID" value="GFN02839.1"/>
    <property type="molecule type" value="Genomic_DNA"/>
</dbReference>
<reference evidence="1 2" key="1">
    <citation type="submission" date="2020-05" db="EMBL/GenBank/DDBJ databases">
        <title>Whole genome shotgun sequence of Streptomyces microflavus NBRC 13062.</title>
        <authorList>
            <person name="Komaki H."/>
            <person name="Tamura T."/>
        </authorList>
    </citation>
    <scope>NUCLEOTIDE SEQUENCE [LARGE SCALE GENOMIC DNA]</scope>
    <source>
        <strain evidence="1 2">NBRC 13062</strain>
    </source>
</reference>
<dbReference type="AlphaFoldDB" id="A0A7J0CK92"/>
<evidence type="ECO:0000313" key="1">
    <source>
        <dbReference type="EMBL" id="GFN02839.1"/>
    </source>
</evidence>
<accession>A0A7J0CK92</accession>